<evidence type="ECO:0000256" key="4">
    <source>
        <dbReference type="ARBA" id="ARBA00022679"/>
    </source>
</evidence>
<name>A0AAW2ZHB2_9EUKA</name>
<evidence type="ECO:0000256" key="5">
    <source>
        <dbReference type="ARBA" id="ARBA00049172"/>
    </source>
</evidence>
<gene>
    <name evidence="6" type="ORF">AKO1_015775</name>
</gene>
<accession>A0AAW2ZHB2</accession>
<dbReference type="InterPro" id="IPR003700">
    <property type="entry name" value="Pantoate_hydroxy_MeTrfase"/>
</dbReference>
<keyword evidence="7" id="KW-1185">Reference proteome</keyword>
<comment type="similarity">
    <text evidence="2">Belongs to the PanB family.</text>
</comment>
<evidence type="ECO:0000313" key="7">
    <source>
        <dbReference type="Proteomes" id="UP001431209"/>
    </source>
</evidence>
<evidence type="ECO:0000256" key="3">
    <source>
        <dbReference type="ARBA" id="ARBA00012618"/>
    </source>
</evidence>
<dbReference type="GO" id="GO:0005739">
    <property type="term" value="C:mitochondrion"/>
    <property type="evidence" value="ECO:0007669"/>
    <property type="project" value="TreeGrafter"/>
</dbReference>
<dbReference type="Pfam" id="PF02548">
    <property type="entry name" value="Pantoate_transf"/>
    <property type="match status" value="1"/>
</dbReference>
<dbReference type="HAMAP" id="MF_00156">
    <property type="entry name" value="PanB"/>
    <property type="match status" value="1"/>
</dbReference>
<dbReference type="Proteomes" id="UP001431209">
    <property type="component" value="Unassembled WGS sequence"/>
</dbReference>
<comment type="caution">
    <text evidence="6">The sequence shown here is derived from an EMBL/GenBank/DDBJ whole genome shotgun (WGS) entry which is preliminary data.</text>
</comment>
<dbReference type="PIRSF" id="PIRSF000388">
    <property type="entry name" value="Pantoate_hydroxy_MeTrfase"/>
    <property type="match status" value="1"/>
</dbReference>
<dbReference type="NCBIfam" id="TIGR00222">
    <property type="entry name" value="panB"/>
    <property type="match status" value="1"/>
</dbReference>
<evidence type="ECO:0000256" key="1">
    <source>
        <dbReference type="ARBA" id="ARBA00005033"/>
    </source>
</evidence>
<dbReference type="SUPFAM" id="SSF51621">
    <property type="entry name" value="Phosphoenolpyruvate/pyruvate domain"/>
    <property type="match status" value="1"/>
</dbReference>
<dbReference type="EMBL" id="JAOPGA020001448">
    <property type="protein sequence ID" value="KAL0488551.1"/>
    <property type="molecule type" value="Genomic_DNA"/>
</dbReference>
<comment type="pathway">
    <text evidence="1">Cofactor biosynthesis; (R)-pantothenate biosynthesis; (R)-pantoate from 3-methyl-2-oxobutanoate: step 1/2.</text>
</comment>
<organism evidence="6 7">
    <name type="scientific">Acrasis kona</name>
    <dbReference type="NCBI Taxonomy" id="1008807"/>
    <lineage>
        <taxon>Eukaryota</taxon>
        <taxon>Discoba</taxon>
        <taxon>Heterolobosea</taxon>
        <taxon>Tetramitia</taxon>
        <taxon>Eutetramitia</taxon>
        <taxon>Acrasidae</taxon>
        <taxon>Acrasis</taxon>
    </lineage>
</organism>
<comment type="catalytic activity">
    <reaction evidence="5">
        <text>(6R)-5,10-methylene-5,6,7,8-tetrahydrofolate + 3-methyl-2-oxobutanoate + H2O = 2-dehydropantoate + (6S)-5,6,7,8-tetrahydrofolate</text>
        <dbReference type="Rhea" id="RHEA:11824"/>
        <dbReference type="ChEBI" id="CHEBI:11561"/>
        <dbReference type="ChEBI" id="CHEBI:11851"/>
        <dbReference type="ChEBI" id="CHEBI:15377"/>
        <dbReference type="ChEBI" id="CHEBI:15636"/>
        <dbReference type="ChEBI" id="CHEBI:57453"/>
        <dbReference type="EC" id="2.1.2.11"/>
    </reaction>
</comment>
<dbReference type="GO" id="GO:0003864">
    <property type="term" value="F:3-methyl-2-oxobutanoate hydroxymethyltransferase activity"/>
    <property type="evidence" value="ECO:0007669"/>
    <property type="project" value="UniProtKB-EC"/>
</dbReference>
<evidence type="ECO:0000313" key="6">
    <source>
        <dbReference type="EMBL" id="KAL0488551.1"/>
    </source>
</evidence>
<sequence>MYQDQIPITMMTATDFHSGTMVDQANIDIVLVGDSLAMTVLGHPDTTSVTMDEMIHHTKAVSKALKHSFLLADMPFGSYEESPAIALRNATRFIKEANANAIKLEGGSRVHDQIKLISESGIPVFGHLGLTPQSINSSGGYHTIGKTAVEAKKLMNDVYSLQSAGCCAIVLECVPDKIAELITSNSSVPIIGIGSGSKVNGQVLVYHDVLSMYNHPSPRFCKKFEDLNSAIAKALSCYRDEVVMKKFPEHEHSYRIKKEPLMEFVEYMNGRISM</sequence>
<dbReference type="GO" id="GO:0000287">
    <property type="term" value="F:magnesium ion binding"/>
    <property type="evidence" value="ECO:0007669"/>
    <property type="project" value="TreeGrafter"/>
</dbReference>
<dbReference type="FunFam" id="3.20.20.60:FF:000003">
    <property type="entry name" value="3-methyl-2-oxobutanoate hydroxymethyltransferase"/>
    <property type="match status" value="1"/>
</dbReference>
<dbReference type="PANTHER" id="PTHR20881:SF0">
    <property type="entry name" value="3-METHYL-2-OXOBUTANOATE HYDROXYMETHYLTRANSFERASE"/>
    <property type="match status" value="1"/>
</dbReference>
<keyword evidence="4" id="KW-0808">Transferase</keyword>
<dbReference type="InterPro" id="IPR040442">
    <property type="entry name" value="Pyrv_kinase-like_dom_sf"/>
</dbReference>
<dbReference type="CDD" id="cd06557">
    <property type="entry name" value="KPHMT-like"/>
    <property type="match status" value="1"/>
</dbReference>
<dbReference type="NCBIfam" id="NF001452">
    <property type="entry name" value="PRK00311.1"/>
    <property type="match status" value="1"/>
</dbReference>
<dbReference type="InterPro" id="IPR015813">
    <property type="entry name" value="Pyrv/PenolPyrv_kinase-like_dom"/>
</dbReference>
<proteinExistence type="inferred from homology"/>
<dbReference type="Gene3D" id="3.20.20.60">
    <property type="entry name" value="Phosphoenolpyruvate-binding domains"/>
    <property type="match status" value="1"/>
</dbReference>
<protein>
    <recommendedName>
        <fullName evidence="3">3-methyl-2-oxobutanoate hydroxymethyltransferase</fullName>
        <ecNumber evidence="3">2.1.2.11</ecNumber>
    </recommendedName>
</protein>
<dbReference type="PANTHER" id="PTHR20881">
    <property type="entry name" value="3-METHYL-2-OXOBUTANOATE HYDROXYMETHYLTRANSFERASE"/>
    <property type="match status" value="1"/>
</dbReference>
<evidence type="ECO:0000256" key="2">
    <source>
        <dbReference type="ARBA" id="ARBA00008676"/>
    </source>
</evidence>
<dbReference type="GO" id="GO:0015940">
    <property type="term" value="P:pantothenate biosynthetic process"/>
    <property type="evidence" value="ECO:0007669"/>
    <property type="project" value="InterPro"/>
</dbReference>
<dbReference type="AlphaFoldDB" id="A0AAW2ZHB2"/>
<dbReference type="EC" id="2.1.2.11" evidence="3"/>
<reference evidence="6 7" key="1">
    <citation type="submission" date="2024-03" db="EMBL/GenBank/DDBJ databases">
        <title>The Acrasis kona genome and developmental transcriptomes reveal deep origins of eukaryotic multicellular pathways.</title>
        <authorList>
            <person name="Sheikh S."/>
            <person name="Fu C.-J."/>
            <person name="Brown M.W."/>
            <person name="Baldauf S.L."/>
        </authorList>
    </citation>
    <scope>NUCLEOTIDE SEQUENCE [LARGE SCALE GENOMIC DNA]</scope>
    <source>
        <strain evidence="6 7">ATCC MYA-3509</strain>
    </source>
</reference>